<organism evidence="3 4">
    <name type="scientific">Ramlibacter tataouinensis</name>
    <dbReference type="NCBI Taxonomy" id="94132"/>
    <lineage>
        <taxon>Bacteria</taxon>
        <taxon>Pseudomonadati</taxon>
        <taxon>Pseudomonadota</taxon>
        <taxon>Betaproteobacteria</taxon>
        <taxon>Burkholderiales</taxon>
        <taxon>Comamonadaceae</taxon>
        <taxon>Ramlibacter</taxon>
    </lineage>
</organism>
<dbReference type="RefSeq" id="WP_061499712.1">
    <property type="nucleotide sequence ID" value="NZ_CP010951.1"/>
</dbReference>
<keyword evidence="4" id="KW-1185">Reference proteome</keyword>
<gene>
    <name evidence="3" type="ORF">UC35_11820</name>
</gene>
<keyword evidence="1" id="KW-0472">Membrane</keyword>
<sequence length="303" mass="32002">MANSVEARAKIVFAVILLAIAAAVVGWWVFSTTGYVRYEIHSREPVSGLIAGAPVEFHGVEVGHVSEVRLSDPRNVRVLVELRKGTPVSAATVATITGRGLAARGFTGYVYVNLEDTGPAGAPLAAAPGQPYPVIAAGPAQLVNLDAAMTQLNQNVQVVTALLQSALDAQTLASMKESLAAMQQVTRTLAANNEKMNAIIANAERASAQLQPLLQSSTATVGTLQTQLLPEAQSAVAQLQRLTANTDETVRFLQTQTLPQAQRTVTRLDDLSASLNDTATRIRRNPAILLRGEARTPGPGEAQ</sequence>
<evidence type="ECO:0000313" key="3">
    <source>
        <dbReference type="EMBL" id="AMO23460.1"/>
    </source>
</evidence>
<name>A0A127JU36_9BURK</name>
<feature type="domain" description="Mce/MlaD" evidence="2">
    <location>
        <begin position="45"/>
        <end position="101"/>
    </location>
</feature>
<keyword evidence="1" id="KW-1133">Transmembrane helix</keyword>
<proteinExistence type="predicted"/>
<dbReference type="InterPro" id="IPR003399">
    <property type="entry name" value="Mce/MlaD"/>
</dbReference>
<accession>A0A127JU36</accession>
<reference evidence="3 4" key="1">
    <citation type="journal article" date="2014" name="Int. J. Syst. Evol. Microbiol.">
        <title>Ramlibacter solisilvae sp. nov., isolated from forest soil, and emended description of the genus Ramlibacter.</title>
        <authorList>
            <person name="Lee H.J."/>
            <person name="Lee S.H."/>
            <person name="Lee S.S."/>
            <person name="Lee J.S."/>
            <person name="Kim Y."/>
            <person name="Kim S.C."/>
            <person name="Jeon C.O."/>
        </authorList>
    </citation>
    <scope>NUCLEOTIDE SEQUENCE [LARGE SCALE GENOMIC DNA]</scope>
    <source>
        <strain evidence="3 4">5-10</strain>
    </source>
</reference>
<feature type="transmembrane region" description="Helical" evidence="1">
    <location>
        <begin position="12"/>
        <end position="30"/>
    </location>
</feature>
<dbReference type="PANTHER" id="PTHR36698">
    <property type="entry name" value="BLL5892 PROTEIN"/>
    <property type="match status" value="1"/>
</dbReference>
<dbReference type="AlphaFoldDB" id="A0A127JU36"/>
<dbReference type="OrthoDB" id="5294672at2"/>
<dbReference type="Pfam" id="PF02470">
    <property type="entry name" value="MlaD"/>
    <property type="match status" value="1"/>
</dbReference>
<dbReference type="PANTHER" id="PTHR36698:SF2">
    <property type="entry name" value="MCE_MLAD DOMAIN-CONTAINING PROTEIN"/>
    <property type="match status" value="1"/>
</dbReference>
<evidence type="ECO:0000256" key="1">
    <source>
        <dbReference type="SAM" id="Phobius"/>
    </source>
</evidence>
<evidence type="ECO:0000259" key="2">
    <source>
        <dbReference type="Pfam" id="PF02470"/>
    </source>
</evidence>
<dbReference type="EMBL" id="CP010951">
    <property type="protein sequence ID" value="AMO23460.1"/>
    <property type="molecule type" value="Genomic_DNA"/>
</dbReference>
<protein>
    <recommendedName>
        <fullName evidence="2">Mce/MlaD domain-containing protein</fullName>
    </recommendedName>
</protein>
<keyword evidence="1" id="KW-0812">Transmembrane</keyword>
<evidence type="ECO:0000313" key="4">
    <source>
        <dbReference type="Proteomes" id="UP000070433"/>
    </source>
</evidence>
<dbReference type="Proteomes" id="UP000070433">
    <property type="component" value="Chromosome"/>
</dbReference>